<feature type="non-terminal residue" evidence="2">
    <location>
        <position position="83"/>
    </location>
</feature>
<accession>A0A0B6ZJJ3</accession>
<gene>
    <name evidence="2" type="primary">ORF66754</name>
</gene>
<dbReference type="Gene3D" id="1.20.1070.10">
    <property type="entry name" value="Rhodopsin 7-helix transmembrane proteins"/>
    <property type="match status" value="1"/>
</dbReference>
<reference evidence="2" key="1">
    <citation type="submission" date="2014-12" db="EMBL/GenBank/DDBJ databases">
        <title>Insight into the proteome of Arion vulgaris.</title>
        <authorList>
            <person name="Aradska J."/>
            <person name="Bulat T."/>
            <person name="Smidak R."/>
            <person name="Sarate P."/>
            <person name="Gangsoo J."/>
            <person name="Sialana F."/>
            <person name="Bilban M."/>
            <person name="Lubec G."/>
        </authorList>
    </citation>
    <scope>NUCLEOTIDE SEQUENCE</scope>
    <source>
        <tissue evidence="2">Skin</tissue>
    </source>
</reference>
<dbReference type="AlphaFoldDB" id="A0A0B6ZJJ3"/>
<sequence length="83" mass="9291">VCELFAALSLIMVAGFTTYTESSMAVFRFSTLADIFLLINSAINFAIYCVTGRKFRQTFVQLFCRFTNKIKDRQSLSGGTGIK</sequence>
<dbReference type="PANTHER" id="PTHR46641">
    <property type="entry name" value="FMRFAMIDE RECEPTOR-RELATED"/>
    <property type="match status" value="1"/>
</dbReference>
<dbReference type="PANTHER" id="PTHR46641:SF2">
    <property type="entry name" value="FMRFAMIDE RECEPTOR"/>
    <property type="match status" value="1"/>
</dbReference>
<organism evidence="2">
    <name type="scientific">Arion vulgaris</name>
    <dbReference type="NCBI Taxonomy" id="1028688"/>
    <lineage>
        <taxon>Eukaryota</taxon>
        <taxon>Metazoa</taxon>
        <taxon>Spiralia</taxon>
        <taxon>Lophotrochozoa</taxon>
        <taxon>Mollusca</taxon>
        <taxon>Gastropoda</taxon>
        <taxon>Heterobranchia</taxon>
        <taxon>Euthyneura</taxon>
        <taxon>Panpulmonata</taxon>
        <taxon>Eupulmonata</taxon>
        <taxon>Stylommatophora</taxon>
        <taxon>Helicina</taxon>
        <taxon>Arionoidea</taxon>
        <taxon>Arionidae</taxon>
        <taxon>Arion</taxon>
    </lineage>
</organism>
<evidence type="ECO:0000313" key="2">
    <source>
        <dbReference type="EMBL" id="CEK68557.1"/>
    </source>
</evidence>
<dbReference type="EMBL" id="HACG01021692">
    <property type="protein sequence ID" value="CEK68557.1"/>
    <property type="molecule type" value="Transcribed_RNA"/>
</dbReference>
<dbReference type="SUPFAM" id="SSF81321">
    <property type="entry name" value="Family A G protein-coupled receptor-like"/>
    <property type="match status" value="1"/>
</dbReference>
<proteinExistence type="predicted"/>
<protein>
    <recommendedName>
        <fullName evidence="3">G-protein coupled receptors family 1 profile domain-containing protein</fullName>
    </recommendedName>
</protein>
<feature type="non-terminal residue" evidence="2">
    <location>
        <position position="1"/>
    </location>
</feature>
<keyword evidence="1" id="KW-0812">Transmembrane</keyword>
<feature type="transmembrane region" description="Helical" evidence="1">
    <location>
        <begin position="32"/>
        <end position="51"/>
    </location>
</feature>
<keyword evidence="1" id="KW-1133">Transmembrane helix</keyword>
<dbReference type="InterPro" id="IPR052954">
    <property type="entry name" value="GPCR-Ligand_Int"/>
</dbReference>
<evidence type="ECO:0008006" key="3">
    <source>
        <dbReference type="Google" id="ProtNLM"/>
    </source>
</evidence>
<keyword evidence="1" id="KW-0472">Membrane</keyword>
<evidence type="ECO:0000256" key="1">
    <source>
        <dbReference type="SAM" id="Phobius"/>
    </source>
</evidence>
<name>A0A0B6ZJJ3_9EUPU</name>